<gene>
    <name evidence="7" type="primary">Contig7749.g8259</name>
    <name evidence="7" type="ORF">STYLEM_1954</name>
</gene>
<dbReference type="InterPro" id="IPR039761">
    <property type="entry name" value="Bms1/Tsr1"/>
</dbReference>
<dbReference type="AlphaFoldDB" id="A0A077ZWW0"/>
<evidence type="ECO:0000256" key="3">
    <source>
        <dbReference type="ARBA" id="ARBA00023242"/>
    </source>
</evidence>
<dbReference type="OMA" id="MNLPRFK"/>
<dbReference type="InParanoid" id="A0A077ZWW0"/>
<dbReference type="GO" id="GO:0000462">
    <property type="term" value="P:maturation of SSU-rRNA from tricistronic rRNA transcript (SSU-rRNA, 5.8S rRNA, LSU-rRNA)"/>
    <property type="evidence" value="ECO:0007669"/>
    <property type="project" value="TreeGrafter"/>
</dbReference>
<dbReference type="GO" id="GO:0034511">
    <property type="term" value="F:U3 snoRNA binding"/>
    <property type="evidence" value="ECO:0007669"/>
    <property type="project" value="TreeGrafter"/>
</dbReference>
<comment type="similarity">
    <text evidence="4">Belongs to the TRAFAC class translation factor GTPase superfamily. Bms1-like GTPase family. TSR1 subfamily.</text>
</comment>
<keyword evidence="2" id="KW-0690">Ribosome biogenesis</keyword>
<dbReference type="Pfam" id="PF08142">
    <property type="entry name" value="AARP2CN"/>
    <property type="match status" value="1"/>
</dbReference>
<feature type="compositionally biased region" description="Acidic residues" evidence="5">
    <location>
        <begin position="481"/>
        <end position="490"/>
    </location>
</feature>
<evidence type="ECO:0000256" key="2">
    <source>
        <dbReference type="ARBA" id="ARBA00022517"/>
    </source>
</evidence>
<evidence type="ECO:0000256" key="5">
    <source>
        <dbReference type="SAM" id="MobiDB-lite"/>
    </source>
</evidence>
<dbReference type="GO" id="GO:0005525">
    <property type="term" value="F:GTP binding"/>
    <property type="evidence" value="ECO:0007669"/>
    <property type="project" value="TreeGrafter"/>
</dbReference>
<feature type="compositionally biased region" description="Polar residues" evidence="5">
    <location>
        <begin position="435"/>
        <end position="449"/>
    </location>
</feature>
<dbReference type="FunCoup" id="A0A077ZWW0">
    <property type="interactions" value="163"/>
</dbReference>
<dbReference type="EMBL" id="CCKQ01001883">
    <property type="protein sequence ID" value="CDW72986.1"/>
    <property type="molecule type" value="Genomic_DNA"/>
</dbReference>
<feature type="domain" description="Bms1-type G" evidence="6">
    <location>
        <begin position="63"/>
        <end position="267"/>
    </location>
</feature>
<dbReference type="GO" id="GO:0000479">
    <property type="term" value="P:endonucleolytic cleavage of tricistronic rRNA transcript (SSU-rRNA, 5.8S rRNA, LSU-rRNA)"/>
    <property type="evidence" value="ECO:0007669"/>
    <property type="project" value="TreeGrafter"/>
</dbReference>
<dbReference type="GO" id="GO:0003924">
    <property type="term" value="F:GTPase activity"/>
    <property type="evidence" value="ECO:0007669"/>
    <property type="project" value="TreeGrafter"/>
</dbReference>
<accession>A0A077ZWW0</accession>
<dbReference type="PROSITE" id="PS51714">
    <property type="entry name" value="G_BMS1"/>
    <property type="match status" value="1"/>
</dbReference>
<dbReference type="OrthoDB" id="119302at2759"/>
<sequence>MGSSNGVVIGKAQRFNMENEARKIKREDMIMKRRGLNFVSDQVAESLDDQSVAVLEQEVDNVAPKVVAILGLNSACDVAGMRIEMVKHCIEYQKSLIKGKHESLQKQQDELDQLDSQFKAYVCPNPGSSTNLGSKKQRLIFLEINREDDEAVLQVGKIADLILVVMSCAESDIKGVKIDPDRFSNAIDETGYKALGLLRSQGLPALVGVLQHLEKHKSNKQPQLKKLFQRYFESEFTNQHKFLNFNLATADTDVNALLRQIAVLYPNEITWRHNRSYMLGHITKIQSNEVHVEGYIKQNFLNAKRLLHITGVNNQLAFKIKRIEIAKDPCPMKISNKEKEKIMSTSKAQSIIQSKKNSRKGSMDDISGSVSQNGDNVNKVIQQINPSERDPYQIENNPGLFCAEQTWPTEEELKTAKQAKKSRRKSGGDDEMQTEDTLVSSYPVSQSKAGASLEEMFERIKIVGKQGEDNKSDDAGSMHADDEDEDDDELDETMFREDNKISMKHQKLTDLEGRARDDMDFPDEVDTPLDVEARNRFIKYRGIKSIKNCDWDPYENLPPSYSKIWRFQSYQQAYKDSVQQVIEEGLPLNGTYLRIVIEVEEKTLLSNTSILGEGKAIIMSTLFPHECKLSVMHFKIQRHFEHTEPVESKTEVEIHCGFRKMTIRPVYSSETSPGGLGASSNEKLKYQRFLRHDMSVIASTFCPIVFAPCKVLMFTKNNETGSLSTLATGNALPPNPLAVILKRIILTGYPLKVHKKKAVIRYMFFNPKDVKYFKPVELYTKFGLRGHIKDSLGTHGLLKAQFNDFMKQNDTVCMPLYKRQYPVWFEKTWTGEEPKDEEGDQEMN</sequence>
<dbReference type="Proteomes" id="UP000039865">
    <property type="component" value="Unassembled WGS sequence"/>
</dbReference>
<dbReference type="InterPro" id="IPR007034">
    <property type="entry name" value="BMS1_TSR1_C"/>
</dbReference>
<dbReference type="GO" id="GO:0030688">
    <property type="term" value="C:preribosome, small subunit precursor"/>
    <property type="evidence" value="ECO:0007669"/>
    <property type="project" value="TreeGrafter"/>
</dbReference>
<evidence type="ECO:0000313" key="8">
    <source>
        <dbReference type="Proteomes" id="UP000039865"/>
    </source>
</evidence>
<reference evidence="7 8" key="1">
    <citation type="submission" date="2014-06" db="EMBL/GenBank/DDBJ databases">
        <authorList>
            <person name="Swart Estienne"/>
        </authorList>
    </citation>
    <scope>NUCLEOTIDE SEQUENCE [LARGE SCALE GENOMIC DNA]</scope>
    <source>
        <strain evidence="7 8">130c</strain>
    </source>
</reference>
<feature type="region of interest" description="Disordered" evidence="5">
    <location>
        <begin position="353"/>
        <end position="374"/>
    </location>
</feature>
<name>A0A077ZWW0_STYLE</name>
<proteinExistence type="inferred from homology"/>
<dbReference type="PANTHER" id="PTHR12858">
    <property type="entry name" value="RIBOSOME BIOGENESIS PROTEIN"/>
    <property type="match status" value="1"/>
</dbReference>
<evidence type="ECO:0000256" key="4">
    <source>
        <dbReference type="ARBA" id="ARBA00038288"/>
    </source>
</evidence>
<dbReference type="SMART" id="SM01362">
    <property type="entry name" value="DUF663"/>
    <property type="match status" value="1"/>
</dbReference>
<dbReference type="Pfam" id="PF04950">
    <property type="entry name" value="RIBIOP_C"/>
    <property type="match status" value="1"/>
</dbReference>
<feature type="region of interest" description="Disordered" evidence="5">
    <location>
        <begin position="464"/>
        <end position="490"/>
    </location>
</feature>
<evidence type="ECO:0000313" key="7">
    <source>
        <dbReference type="EMBL" id="CDW72986.1"/>
    </source>
</evidence>
<dbReference type="InterPro" id="IPR030387">
    <property type="entry name" value="G_Bms1/Tsr1_dom"/>
</dbReference>
<keyword evidence="3" id="KW-0539">Nucleus</keyword>
<dbReference type="SMART" id="SM00785">
    <property type="entry name" value="AARP2CN"/>
    <property type="match status" value="1"/>
</dbReference>
<evidence type="ECO:0000259" key="6">
    <source>
        <dbReference type="PROSITE" id="PS51714"/>
    </source>
</evidence>
<dbReference type="InterPro" id="IPR012948">
    <property type="entry name" value="AARP2CN"/>
</dbReference>
<feature type="compositionally biased region" description="Basic and acidic residues" evidence="5">
    <location>
        <begin position="464"/>
        <end position="480"/>
    </location>
</feature>
<comment type="subcellular location">
    <subcellularLocation>
        <location evidence="1">Nucleus</location>
        <location evidence="1">Nucleolus</location>
    </subcellularLocation>
</comment>
<dbReference type="PANTHER" id="PTHR12858:SF1">
    <property type="entry name" value="PRE-RRNA-PROCESSING PROTEIN TSR1 HOMOLOG"/>
    <property type="match status" value="1"/>
</dbReference>
<dbReference type="GO" id="GO:0005730">
    <property type="term" value="C:nucleolus"/>
    <property type="evidence" value="ECO:0007669"/>
    <property type="project" value="UniProtKB-SubCell"/>
</dbReference>
<protein>
    <submittedName>
        <fullName evidence="7">Pre-rrna-processing protein tsr1 homolog</fullName>
    </submittedName>
</protein>
<organism evidence="7 8">
    <name type="scientific">Stylonychia lemnae</name>
    <name type="common">Ciliate</name>
    <dbReference type="NCBI Taxonomy" id="5949"/>
    <lineage>
        <taxon>Eukaryota</taxon>
        <taxon>Sar</taxon>
        <taxon>Alveolata</taxon>
        <taxon>Ciliophora</taxon>
        <taxon>Intramacronucleata</taxon>
        <taxon>Spirotrichea</taxon>
        <taxon>Stichotrichia</taxon>
        <taxon>Sporadotrichida</taxon>
        <taxon>Oxytrichidae</taxon>
        <taxon>Stylonychinae</taxon>
        <taxon>Stylonychia</taxon>
    </lineage>
</organism>
<feature type="region of interest" description="Disordered" evidence="5">
    <location>
        <begin position="411"/>
        <end position="450"/>
    </location>
</feature>
<evidence type="ECO:0000256" key="1">
    <source>
        <dbReference type="ARBA" id="ARBA00004604"/>
    </source>
</evidence>
<keyword evidence="8" id="KW-1185">Reference proteome</keyword>